<dbReference type="GeneID" id="81606134"/>
<dbReference type="Proteomes" id="UP001213681">
    <property type="component" value="Unassembled WGS sequence"/>
</dbReference>
<proteinExistence type="predicted"/>
<organism evidence="1 2">
    <name type="scientific">Penicillium daleae</name>
    <dbReference type="NCBI Taxonomy" id="63821"/>
    <lineage>
        <taxon>Eukaryota</taxon>
        <taxon>Fungi</taxon>
        <taxon>Dikarya</taxon>
        <taxon>Ascomycota</taxon>
        <taxon>Pezizomycotina</taxon>
        <taxon>Eurotiomycetes</taxon>
        <taxon>Eurotiomycetidae</taxon>
        <taxon>Eurotiales</taxon>
        <taxon>Aspergillaceae</taxon>
        <taxon>Penicillium</taxon>
    </lineage>
</organism>
<protein>
    <submittedName>
        <fullName evidence="1">Uncharacterized protein</fullName>
    </submittedName>
</protein>
<comment type="caution">
    <text evidence="1">The sequence shown here is derived from an EMBL/GenBank/DDBJ whole genome shotgun (WGS) entry which is preliminary data.</text>
</comment>
<keyword evidence="2" id="KW-1185">Reference proteome</keyword>
<reference evidence="1" key="1">
    <citation type="submission" date="2022-12" db="EMBL/GenBank/DDBJ databases">
        <authorList>
            <person name="Petersen C."/>
        </authorList>
    </citation>
    <scope>NUCLEOTIDE SEQUENCE</scope>
    <source>
        <strain evidence="1">IBT 16125</strain>
    </source>
</reference>
<sequence length="77" mass="8420">MDSGFGRDTFCNVIADPCASECISDVRLIQQTMESINVAATSHPELGTPDEIYFVTEFIAQLNRLGMAAIKRHATIS</sequence>
<dbReference type="EMBL" id="JAPVEA010000009">
    <property type="protein sequence ID" value="KAJ5433354.1"/>
    <property type="molecule type" value="Genomic_DNA"/>
</dbReference>
<name>A0AAD6BV35_9EURO</name>
<evidence type="ECO:0000313" key="2">
    <source>
        <dbReference type="Proteomes" id="UP001213681"/>
    </source>
</evidence>
<reference evidence="1" key="2">
    <citation type="journal article" date="2023" name="IMA Fungus">
        <title>Comparative genomic study of the Penicillium genus elucidates a diverse pangenome and 15 lateral gene transfer events.</title>
        <authorList>
            <person name="Petersen C."/>
            <person name="Sorensen T."/>
            <person name="Nielsen M.R."/>
            <person name="Sondergaard T.E."/>
            <person name="Sorensen J.L."/>
            <person name="Fitzpatrick D.A."/>
            <person name="Frisvad J.C."/>
            <person name="Nielsen K.L."/>
        </authorList>
    </citation>
    <scope>NUCLEOTIDE SEQUENCE</scope>
    <source>
        <strain evidence="1">IBT 16125</strain>
    </source>
</reference>
<accession>A0AAD6BV35</accession>
<gene>
    <name evidence="1" type="ORF">N7458_012510</name>
</gene>
<evidence type="ECO:0000313" key="1">
    <source>
        <dbReference type="EMBL" id="KAJ5433354.1"/>
    </source>
</evidence>
<dbReference type="AlphaFoldDB" id="A0AAD6BV35"/>
<dbReference type="RefSeq" id="XP_056760645.1">
    <property type="nucleotide sequence ID" value="XM_056915891.1"/>
</dbReference>